<evidence type="ECO:0000313" key="1">
    <source>
        <dbReference type="EMBL" id="POW13843.1"/>
    </source>
</evidence>
<dbReference type="EMBL" id="PKSL01000022">
    <property type="protein sequence ID" value="POW13843.1"/>
    <property type="molecule type" value="Genomic_DNA"/>
</dbReference>
<keyword evidence="2" id="KW-1185">Reference proteome</keyword>
<sequence length="453" mass="49544">MRGSGLPPASAGTRDRTVRFHEGHSPPLPGQMTWHSGSCSLVGQVRSFLVFRSWWYYFLIATGVFLGCIVFGWAEASLILDFDVFTADQGSWNIKESLPVVKSLPYPIIQTAYPFVVTSSLFEQPSFIITTSLNMSNPHQPRSHPYSCPVRFARSIPYPPPPYQPVVSHRYGLRPRLPLVNGRVSAAPRSRSILEDVVMASPTLIPAASPAVPVLSPIRVVVSSGPSNLRAGLGNPFTPRTPVTARPIFSVDTPAWSFRVNRPNSYSPSSPVNPFLANRGTPGTPPVRPCPLVGGSRVLSNLTRDLTANRVVIDRRESPPPAPCPRNLSSPPSFESSPLAARWSSPRTASAAAGSTTRTPAPARVATPPVQGAYNPDDYHLLQRDQIFLLLAPAPPLAPFKRYRFGSRAGVPESMLLACDFGAYCHDFPTFDQAQIDCRVAVFENWIRNRRDA</sequence>
<dbReference type="VEuPathDB" id="FungiDB:PSTT_03508"/>
<name>A0A2S4VWF6_9BASI</name>
<reference evidence="1" key="1">
    <citation type="submission" date="2017-12" db="EMBL/GenBank/DDBJ databases">
        <title>Gene loss provides genomic basis for host adaptation in cereal stripe rust fungi.</title>
        <authorList>
            <person name="Xia C."/>
        </authorList>
    </citation>
    <scope>NUCLEOTIDE SEQUENCE [LARGE SCALE GENOMIC DNA]</scope>
    <source>
        <strain evidence="1">93-210</strain>
    </source>
</reference>
<dbReference type="VEuPathDB" id="FungiDB:PSHT_06165"/>
<protein>
    <submittedName>
        <fullName evidence="1">Uncharacterized protein</fullName>
    </submittedName>
</protein>
<dbReference type="AlphaFoldDB" id="A0A2S4VWF6"/>
<gene>
    <name evidence="1" type="ORF">PSTT_03508</name>
</gene>
<dbReference type="Proteomes" id="UP000239156">
    <property type="component" value="Unassembled WGS sequence"/>
</dbReference>
<organism evidence="1 2">
    <name type="scientific">Puccinia striiformis</name>
    <dbReference type="NCBI Taxonomy" id="27350"/>
    <lineage>
        <taxon>Eukaryota</taxon>
        <taxon>Fungi</taxon>
        <taxon>Dikarya</taxon>
        <taxon>Basidiomycota</taxon>
        <taxon>Pucciniomycotina</taxon>
        <taxon>Pucciniomycetes</taxon>
        <taxon>Pucciniales</taxon>
        <taxon>Pucciniaceae</taxon>
        <taxon>Puccinia</taxon>
    </lineage>
</organism>
<comment type="caution">
    <text evidence="1">The sequence shown here is derived from an EMBL/GenBank/DDBJ whole genome shotgun (WGS) entry which is preliminary data.</text>
</comment>
<proteinExistence type="predicted"/>
<accession>A0A2S4VWF6</accession>
<evidence type="ECO:0000313" key="2">
    <source>
        <dbReference type="Proteomes" id="UP000239156"/>
    </source>
</evidence>